<evidence type="ECO:0000313" key="1">
    <source>
        <dbReference type="EMBL" id="GBO07221.1"/>
    </source>
</evidence>
<reference evidence="1 2" key="1">
    <citation type="journal article" date="2019" name="Sci. Rep.">
        <title>Orb-weaving spider Araneus ventricosus genome elucidates the spidroin gene catalogue.</title>
        <authorList>
            <person name="Kono N."/>
            <person name="Nakamura H."/>
            <person name="Ohtoshi R."/>
            <person name="Moran D.A.P."/>
            <person name="Shinohara A."/>
            <person name="Yoshida Y."/>
            <person name="Fujiwara M."/>
            <person name="Mori M."/>
            <person name="Tomita M."/>
            <person name="Arakawa K."/>
        </authorList>
    </citation>
    <scope>NUCLEOTIDE SEQUENCE [LARGE SCALE GENOMIC DNA]</scope>
</reference>
<organism evidence="1 2">
    <name type="scientific">Araneus ventricosus</name>
    <name type="common">Orbweaver spider</name>
    <name type="synonym">Epeira ventricosa</name>
    <dbReference type="NCBI Taxonomy" id="182803"/>
    <lineage>
        <taxon>Eukaryota</taxon>
        <taxon>Metazoa</taxon>
        <taxon>Ecdysozoa</taxon>
        <taxon>Arthropoda</taxon>
        <taxon>Chelicerata</taxon>
        <taxon>Arachnida</taxon>
        <taxon>Araneae</taxon>
        <taxon>Araneomorphae</taxon>
        <taxon>Entelegynae</taxon>
        <taxon>Araneoidea</taxon>
        <taxon>Araneidae</taxon>
        <taxon>Araneus</taxon>
    </lineage>
</organism>
<sequence length="86" mass="9864">MKKVSSNEGFTEYPLPKRGLPPIMAENGVHGFEITSLDFPQFNEYKNVKKATSISSGKVEREQRAVPSRQSRSWNWKFSGERCIRS</sequence>
<dbReference type="Proteomes" id="UP000499080">
    <property type="component" value="Unassembled WGS sequence"/>
</dbReference>
<dbReference type="EMBL" id="BGPR01033336">
    <property type="protein sequence ID" value="GBO07221.1"/>
    <property type="molecule type" value="Genomic_DNA"/>
</dbReference>
<evidence type="ECO:0000313" key="2">
    <source>
        <dbReference type="Proteomes" id="UP000499080"/>
    </source>
</evidence>
<keyword evidence="2" id="KW-1185">Reference proteome</keyword>
<accession>A0A4Y2U582</accession>
<gene>
    <name evidence="1" type="ORF">AVEN_8047_1</name>
</gene>
<proteinExistence type="predicted"/>
<name>A0A4Y2U582_ARAVE</name>
<comment type="caution">
    <text evidence="1">The sequence shown here is derived from an EMBL/GenBank/DDBJ whole genome shotgun (WGS) entry which is preliminary data.</text>
</comment>
<dbReference type="AlphaFoldDB" id="A0A4Y2U582"/>
<protein>
    <submittedName>
        <fullName evidence="1">Uncharacterized protein</fullName>
    </submittedName>
</protein>